<evidence type="ECO:0000256" key="9">
    <source>
        <dbReference type="ARBA" id="ARBA00023008"/>
    </source>
</evidence>
<keyword evidence="10" id="KW-1015">Disulfide bond</keyword>
<comment type="catalytic activity">
    <reaction evidence="11">
        <text>2 superoxide + 2 H(+) = H2O2 + O2</text>
        <dbReference type="Rhea" id="RHEA:20696"/>
        <dbReference type="ChEBI" id="CHEBI:15378"/>
        <dbReference type="ChEBI" id="CHEBI:15379"/>
        <dbReference type="ChEBI" id="CHEBI:16240"/>
        <dbReference type="ChEBI" id="CHEBI:18421"/>
        <dbReference type="EC" id="1.15.1.1"/>
    </reaction>
</comment>
<dbReference type="InterPro" id="IPR001424">
    <property type="entry name" value="SOD_Cu_Zn_dom"/>
</dbReference>
<dbReference type="Pfam" id="PF00080">
    <property type="entry name" value="Sod_Cu"/>
    <property type="match status" value="1"/>
</dbReference>
<evidence type="ECO:0000256" key="2">
    <source>
        <dbReference type="ARBA" id="ARBA00001947"/>
    </source>
</evidence>
<protein>
    <recommendedName>
        <fullName evidence="4">superoxide dismutase</fullName>
        <ecNumber evidence="4">1.15.1.1</ecNumber>
    </recommendedName>
</protein>
<proteinExistence type="inferred from homology"/>
<evidence type="ECO:0000256" key="7">
    <source>
        <dbReference type="ARBA" id="ARBA00022862"/>
    </source>
</evidence>
<evidence type="ECO:0000256" key="11">
    <source>
        <dbReference type="ARBA" id="ARBA00049204"/>
    </source>
</evidence>
<keyword evidence="8" id="KW-0560">Oxidoreductase</keyword>
<dbReference type="CDD" id="cd00305">
    <property type="entry name" value="Cu-Zn_Superoxide_Dismutase"/>
    <property type="match status" value="1"/>
</dbReference>
<evidence type="ECO:0000256" key="3">
    <source>
        <dbReference type="ARBA" id="ARBA00010457"/>
    </source>
</evidence>
<organism evidence="14 15">
    <name type="scientific">Rhipicephalus sanguineus</name>
    <name type="common">Brown dog tick</name>
    <name type="synonym">Ixodes sanguineus</name>
    <dbReference type="NCBI Taxonomy" id="34632"/>
    <lineage>
        <taxon>Eukaryota</taxon>
        <taxon>Metazoa</taxon>
        <taxon>Ecdysozoa</taxon>
        <taxon>Arthropoda</taxon>
        <taxon>Chelicerata</taxon>
        <taxon>Arachnida</taxon>
        <taxon>Acari</taxon>
        <taxon>Parasitiformes</taxon>
        <taxon>Ixodida</taxon>
        <taxon>Ixodoidea</taxon>
        <taxon>Ixodidae</taxon>
        <taxon>Rhipicephalinae</taxon>
        <taxon>Rhipicephalus</taxon>
        <taxon>Rhipicephalus</taxon>
    </lineage>
</organism>
<dbReference type="EMBL" id="JABSTV010001252">
    <property type="protein sequence ID" value="KAH7947602.1"/>
    <property type="molecule type" value="Genomic_DNA"/>
</dbReference>
<dbReference type="PRINTS" id="PR00068">
    <property type="entry name" value="CUZNDISMTASE"/>
</dbReference>
<dbReference type="SUPFAM" id="SSF49329">
    <property type="entry name" value="Cu,Zn superoxide dismutase-like"/>
    <property type="match status" value="1"/>
</dbReference>
<evidence type="ECO:0000259" key="13">
    <source>
        <dbReference type="Pfam" id="PF00080"/>
    </source>
</evidence>
<comment type="similarity">
    <text evidence="3">Belongs to the Cu-Zn superoxide dismutase family.</text>
</comment>
<dbReference type="FunFam" id="2.60.40.200:FF:000003">
    <property type="entry name" value="Superoxide dismutase [Cu-Zn], chloroplastic"/>
    <property type="match status" value="1"/>
</dbReference>
<dbReference type="PANTHER" id="PTHR10003">
    <property type="entry name" value="SUPEROXIDE DISMUTASE CU-ZN -RELATED"/>
    <property type="match status" value="1"/>
</dbReference>
<reference evidence="14" key="2">
    <citation type="submission" date="2021-09" db="EMBL/GenBank/DDBJ databases">
        <authorList>
            <person name="Jia N."/>
            <person name="Wang J."/>
            <person name="Shi W."/>
            <person name="Du L."/>
            <person name="Sun Y."/>
            <person name="Zhan W."/>
            <person name="Jiang J."/>
            <person name="Wang Q."/>
            <person name="Zhang B."/>
            <person name="Ji P."/>
            <person name="Sakyi L.B."/>
            <person name="Cui X."/>
            <person name="Yuan T."/>
            <person name="Jiang B."/>
            <person name="Yang W."/>
            <person name="Lam T.T.-Y."/>
            <person name="Chang Q."/>
            <person name="Ding S."/>
            <person name="Wang X."/>
            <person name="Zhu J."/>
            <person name="Ruan X."/>
            <person name="Zhao L."/>
            <person name="Wei J."/>
            <person name="Que T."/>
            <person name="Du C."/>
            <person name="Cheng J."/>
            <person name="Dai P."/>
            <person name="Han X."/>
            <person name="Huang E."/>
            <person name="Gao Y."/>
            <person name="Liu J."/>
            <person name="Shao H."/>
            <person name="Ye R."/>
            <person name="Li L."/>
            <person name="Wei W."/>
            <person name="Wang X."/>
            <person name="Wang C."/>
            <person name="Huo Q."/>
            <person name="Li W."/>
            <person name="Guo W."/>
            <person name="Chen H."/>
            <person name="Chen S."/>
            <person name="Zhou L."/>
            <person name="Zhou L."/>
            <person name="Ni X."/>
            <person name="Tian J."/>
            <person name="Zhou Y."/>
            <person name="Sheng Y."/>
            <person name="Liu T."/>
            <person name="Pan Y."/>
            <person name="Xia L."/>
            <person name="Li J."/>
            <person name="Zhao F."/>
            <person name="Cao W."/>
        </authorList>
    </citation>
    <scope>NUCLEOTIDE SEQUENCE</scope>
    <source>
        <strain evidence="14">Rsan-2018</strain>
        <tissue evidence="14">Larvae</tissue>
    </source>
</reference>
<dbReference type="VEuPathDB" id="VectorBase:RSAN_026044"/>
<evidence type="ECO:0000256" key="5">
    <source>
        <dbReference type="ARBA" id="ARBA00022723"/>
    </source>
</evidence>
<dbReference type="EC" id="1.15.1.1" evidence="4"/>
<evidence type="ECO:0000256" key="6">
    <source>
        <dbReference type="ARBA" id="ARBA00022833"/>
    </source>
</evidence>
<evidence type="ECO:0000256" key="12">
    <source>
        <dbReference type="SAM" id="MobiDB-lite"/>
    </source>
</evidence>
<reference evidence="14" key="1">
    <citation type="journal article" date="2020" name="Cell">
        <title>Large-Scale Comparative Analyses of Tick Genomes Elucidate Their Genetic Diversity and Vector Capacities.</title>
        <authorList>
            <consortium name="Tick Genome and Microbiome Consortium (TIGMIC)"/>
            <person name="Jia N."/>
            <person name="Wang J."/>
            <person name="Shi W."/>
            <person name="Du L."/>
            <person name="Sun Y."/>
            <person name="Zhan W."/>
            <person name="Jiang J.F."/>
            <person name="Wang Q."/>
            <person name="Zhang B."/>
            <person name="Ji P."/>
            <person name="Bell-Sakyi L."/>
            <person name="Cui X.M."/>
            <person name="Yuan T.T."/>
            <person name="Jiang B.G."/>
            <person name="Yang W.F."/>
            <person name="Lam T.T."/>
            <person name="Chang Q.C."/>
            <person name="Ding S.J."/>
            <person name="Wang X.J."/>
            <person name="Zhu J.G."/>
            <person name="Ruan X.D."/>
            <person name="Zhao L."/>
            <person name="Wei J.T."/>
            <person name="Ye R.Z."/>
            <person name="Que T.C."/>
            <person name="Du C.H."/>
            <person name="Zhou Y.H."/>
            <person name="Cheng J.X."/>
            <person name="Dai P.F."/>
            <person name="Guo W.B."/>
            <person name="Han X.H."/>
            <person name="Huang E.J."/>
            <person name="Li L.F."/>
            <person name="Wei W."/>
            <person name="Gao Y.C."/>
            <person name="Liu J.Z."/>
            <person name="Shao H.Z."/>
            <person name="Wang X."/>
            <person name="Wang C.C."/>
            <person name="Yang T.C."/>
            <person name="Huo Q.B."/>
            <person name="Li W."/>
            <person name="Chen H.Y."/>
            <person name="Chen S.E."/>
            <person name="Zhou L.G."/>
            <person name="Ni X.B."/>
            <person name="Tian J.H."/>
            <person name="Sheng Y."/>
            <person name="Liu T."/>
            <person name="Pan Y.S."/>
            <person name="Xia L.Y."/>
            <person name="Li J."/>
            <person name="Zhao F."/>
            <person name="Cao W.C."/>
        </authorList>
    </citation>
    <scope>NUCLEOTIDE SEQUENCE</scope>
    <source>
        <strain evidence="14">Rsan-2018</strain>
    </source>
</reference>
<feature type="region of interest" description="Disordered" evidence="12">
    <location>
        <begin position="1"/>
        <end position="20"/>
    </location>
</feature>
<dbReference type="Gene3D" id="2.60.40.200">
    <property type="entry name" value="Superoxide dismutase, copper/zinc binding domain"/>
    <property type="match status" value="1"/>
</dbReference>
<keyword evidence="7" id="KW-0049">Antioxidant</keyword>
<sequence length="220" mass="23332">MAASAKGSGERRTALQNDDDTGAVVVATTWRRDSDELALRGENRGGGRFRVARTRCSSESDASVEHSVVITGEITGLQPGAHGLHVHAYGDLTNGCNSTKGHFNPMHKDHGAPEDRERHVGDLGNIKAEADGKARVYITDSMISLVGHHNIIGRAMVVHANPDDLGKGGTNESKTSGSAGPRLACCVIGFVSGSGWTSPDLRLLFTTFAFLIVVFSRRGV</sequence>
<accession>A0A9D4PLY5</accession>
<dbReference type="AlphaFoldDB" id="A0A9D4PLY5"/>
<name>A0A9D4PLY5_RHISA</name>
<comment type="cofactor">
    <cofactor evidence="1">
        <name>Cu cation</name>
        <dbReference type="ChEBI" id="CHEBI:23378"/>
    </cofactor>
</comment>
<feature type="domain" description="Superoxide dismutase copper/zinc binding" evidence="13">
    <location>
        <begin position="66"/>
        <end position="188"/>
    </location>
</feature>
<comment type="caution">
    <text evidence="14">The sequence shown here is derived from an EMBL/GenBank/DDBJ whole genome shotgun (WGS) entry which is preliminary data.</text>
</comment>
<keyword evidence="15" id="KW-1185">Reference proteome</keyword>
<dbReference type="Proteomes" id="UP000821837">
    <property type="component" value="Chromosome 6"/>
</dbReference>
<dbReference type="InterPro" id="IPR024134">
    <property type="entry name" value="SOD_Cu/Zn_/chaperone"/>
</dbReference>
<keyword evidence="6" id="KW-0862">Zinc</keyword>
<keyword evidence="9" id="KW-0186">Copper</keyword>
<evidence type="ECO:0000256" key="10">
    <source>
        <dbReference type="ARBA" id="ARBA00023157"/>
    </source>
</evidence>
<keyword evidence="5" id="KW-0479">Metal-binding</keyword>
<evidence type="ECO:0000256" key="1">
    <source>
        <dbReference type="ARBA" id="ARBA00001935"/>
    </source>
</evidence>
<evidence type="ECO:0000313" key="14">
    <source>
        <dbReference type="EMBL" id="KAH7947602.1"/>
    </source>
</evidence>
<evidence type="ECO:0000256" key="4">
    <source>
        <dbReference type="ARBA" id="ARBA00012682"/>
    </source>
</evidence>
<gene>
    <name evidence="14" type="ORF">HPB52_013954</name>
</gene>
<dbReference type="InterPro" id="IPR036423">
    <property type="entry name" value="SOD-like_Cu/Zn_dom_sf"/>
</dbReference>
<evidence type="ECO:0000256" key="8">
    <source>
        <dbReference type="ARBA" id="ARBA00023002"/>
    </source>
</evidence>
<dbReference type="GO" id="GO:0005507">
    <property type="term" value="F:copper ion binding"/>
    <property type="evidence" value="ECO:0007669"/>
    <property type="project" value="InterPro"/>
</dbReference>
<evidence type="ECO:0000313" key="15">
    <source>
        <dbReference type="Proteomes" id="UP000821837"/>
    </source>
</evidence>
<dbReference type="GO" id="GO:0004784">
    <property type="term" value="F:superoxide dismutase activity"/>
    <property type="evidence" value="ECO:0007669"/>
    <property type="project" value="UniProtKB-EC"/>
</dbReference>
<comment type="cofactor">
    <cofactor evidence="2">
        <name>Zn(2+)</name>
        <dbReference type="ChEBI" id="CHEBI:29105"/>
    </cofactor>
</comment>